<dbReference type="STRING" id="1391654.AKJ09_02184"/>
<feature type="region of interest" description="Disordered" evidence="1">
    <location>
        <begin position="31"/>
        <end position="119"/>
    </location>
</feature>
<protein>
    <submittedName>
        <fullName evidence="3">Uncharacterized protein</fullName>
    </submittedName>
</protein>
<accession>A0A0K1PPQ3</accession>
<dbReference type="KEGG" id="llu:AKJ09_02184"/>
<keyword evidence="4" id="KW-1185">Reference proteome</keyword>
<dbReference type="Proteomes" id="UP000064967">
    <property type="component" value="Chromosome"/>
</dbReference>
<evidence type="ECO:0000313" key="4">
    <source>
        <dbReference type="Proteomes" id="UP000064967"/>
    </source>
</evidence>
<feature type="chain" id="PRO_5005466383" evidence="2">
    <location>
        <begin position="21"/>
        <end position="289"/>
    </location>
</feature>
<name>A0A0K1PPQ3_9BACT</name>
<feature type="compositionally biased region" description="Polar residues" evidence="1">
    <location>
        <begin position="41"/>
        <end position="63"/>
    </location>
</feature>
<evidence type="ECO:0000256" key="1">
    <source>
        <dbReference type="SAM" id="MobiDB-lite"/>
    </source>
</evidence>
<organism evidence="3 4">
    <name type="scientific">Labilithrix luteola</name>
    <dbReference type="NCBI Taxonomy" id="1391654"/>
    <lineage>
        <taxon>Bacteria</taxon>
        <taxon>Pseudomonadati</taxon>
        <taxon>Myxococcota</taxon>
        <taxon>Polyangia</taxon>
        <taxon>Polyangiales</taxon>
        <taxon>Labilitrichaceae</taxon>
        <taxon>Labilithrix</taxon>
    </lineage>
</organism>
<dbReference type="AlphaFoldDB" id="A0A0K1PPQ3"/>
<keyword evidence="2" id="KW-0732">Signal</keyword>
<dbReference type="PROSITE" id="PS51257">
    <property type="entry name" value="PROKAR_LIPOPROTEIN"/>
    <property type="match status" value="1"/>
</dbReference>
<proteinExistence type="predicted"/>
<reference evidence="3 4" key="1">
    <citation type="submission" date="2015-08" db="EMBL/GenBank/DDBJ databases">
        <authorList>
            <person name="Babu N.S."/>
            <person name="Beckwith C.J."/>
            <person name="Beseler K.G."/>
            <person name="Brison A."/>
            <person name="Carone J.V."/>
            <person name="Caskin T.P."/>
            <person name="Diamond M."/>
            <person name="Durham M.E."/>
            <person name="Foxe J.M."/>
            <person name="Go M."/>
            <person name="Henderson B.A."/>
            <person name="Jones I.B."/>
            <person name="McGettigan J.A."/>
            <person name="Micheletti S.J."/>
            <person name="Nasrallah M.E."/>
            <person name="Ortiz D."/>
            <person name="Piller C.R."/>
            <person name="Privatt S.R."/>
            <person name="Schneider S.L."/>
            <person name="Sharp S."/>
            <person name="Smith T.C."/>
            <person name="Stanton J.D."/>
            <person name="Ullery H.E."/>
            <person name="Wilson R.J."/>
            <person name="Serrano M.G."/>
            <person name="Buck G."/>
            <person name="Lee V."/>
            <person name="Wang Y."/>
            <person name="Carvalho R."/>
            <person name="Voegtly L."/>
            <person name="Shi R."/>
            <person name="Duckworth R."/>
            <person name="Johnson A."/>
            <person name="Loviza R."/>
            <person name="Walstead R."/>
            <person name="Shah Z."/>
            <person name="Kiflezghi M."/>
            <person name="Wade K."/>
            <person name="Ball S.L."/>
            <person name="Bradley K.W."/>
            <person name="Asai D.J."/>
            <person name="Bowman C.A."/>
            <person name="Russell D.A."/>
            <person name="Pope W.H."/>
            <person name="Jacobs-Sera D."/>
            <person name="Hendrix R.W."/>
            <person name="Hatfull G.F."/>
        </authorList>
    </citation>
    <scope>NUCLEOTIDE SEQUENCE [LARGE SCALE GENOMIC DNA]</scope>
    <source>
        <strain evidence="3 4">DSM 27648</strain>
    </source>
</reference>
<feature type="compositionally biased region" description="Basic and acidic residues" evidence="1">
    <location>
        <begin position="101"/>
        <end position="115"/>
    </location>
</feature>
<evidence type="ECO:0000313" key="3">
    <source>
        <dbReference type="EMBL" id="AKU95520.1"/>
    </source>
</evidence>
<dbReference type="EMBL" id="CP012333">
    <property type="protein sequence ID" value="AKU95520.1"/>
    <property type="molecule type" value="Genomic_DNA"/>
</dbReference>
<dbReference type="RefSeq" id="WP_205633662.1">
    <property type="nucleotide sequence ID" value="NZ_CP012333.1"/>
</dbReference>
<evidence type="ECO:0000256" key="2">
    <source>
        <dbReference type="SAM" id="SignalP"/>
    </source>
</evidence>
<feature type="signal peptide" evidence="2">
    <location>
        <begin position="1"/>
        <end position="20"/>
    </location>
</feature>
<gene>
    <name evidence="3" type="ORF">AKJ09_02184</name>
</gene>
<feature type="compositionally biased region" description="Low complexity" evidence="1">
    <location>
        <begin position="73"/>
        <end position="85"/>
    </location>
</feature>
<sequence length="289" mass="27626">MKRTAVGFWCLAVMSGVGCAVGVSDDEAAGTIVHPDGGDSSARTNGTTLPDSSTNGDPTSSPATGADDAATNDPGDPGDAGSDAGDAGKSDAGDAGSDAGDAGKSDAGDAGDAGKTDAGAPGTCVFTGALVTFDLTTIVGTATELAPSATAAGVTATSLTRSGVTAASSNGAMNASNWPVGAAASNKYFAFSVTPPATCKMTVTSLAIDLKASTTGPTDAAVGTSVDGYAALQNVTVTTTGGSANVPLAGVADVSNTVEVRVFGFNASAAAGTLRIQKTLSLSGSLSPQ</sequence>